<reference evidence="1" key="2">
    <citation type="submission" date="2013-04" db="UniProtKB">
        <authorList>
            <consortium name="EnsemblPlants"/>
        </authorList>
    </citation>
    <scope>IDENTIFICATION</scope>
</reference>
<reference evidence="1" key="1">
    <citation type="journal article" date="2013" name="Nat. Commun.">
        <title>Whole-genome sequencing of Oryza brachyantha reveals mechanisms underlying Oryza genome evolution.</title>
        <authorList>
            <person name="Chen J."/>
            <person name="Huang Q."/>
            <person name="Gao D."/>
            <person name="Wang J."/>
            <person name="Lang Y."/>
            <person name="Liu T."/>
            <person name="Li B."/>
            <person name="Bai Z."/>
            <person name="Luis Goicoechea J."/>
            <person name="Liang C."/>
            <person name="Chen C."/>
            <person name="Zhang W."/>
            <person name="Sun S."/>
            <person name="Liao Y."/>
            <person name="Zhang X."/>
            <person name="Yang L."/>
            <person name="Song C."/>
            <person name="Wang M."/>
            <person name="Shi J."/>
            <person name="Liu G."/>
            <person name="Liu J."/>
            <person name="Zhou H."/>
            <person name="Zhou W."/>
            <person name="Yu Q."/>
            <person name="An N."/>
            <person name="Chen Y."/>
            <person name="Cai Q."/>
            <person name="Wang B."/>
            <person name="Liu B."/>
            <person name="Min J."/>
            <person name="Huang Y."/>
            <person name="Wu H."/>
            <person name="Li Z."/>
            <person name="Zhang Y."/>
            <person name="Yin Y."/>
            <person name="Song W."/>
            <person name="Jiang J."/>
            <person name="Jackson S.A."/>
            <person name="Wing R.A."/>
            <person name="Wang J."/>
            <person name="Chen M."/>
        </authorList>
    </citation>
    <scope>NUCLEOTIDE SEQUENCE [LARGE SCALE GENOMIC DNA]</scope>
    <source>
        <strain evidence="1">cv. IRGC 101232</strain>
    </source>
</reference>
<organism evidence="1">
    <name type="scientific">Oryza brachyantha</name>
    <name type="common">malo sina</name>
    <dbReference type="NCBI Taxonomy" id="4533"/>
    <lineage>
        <taxon>Eukaryota</taxon>
        <taxon>Viridiplantae</taxon>
        <taxon>Streptophyta</taxon>
        <taxon>Embryophyta</taxon>
        <taxon>Tracheophyta</taxon>
        <taxon>Spermatophyta</taxon>
        <taxon>Magnoliopsida</taxon>
        <taxon>Liliopsida</taxon>
        <taxon>Poales</taxon>
        <taxon>Poaceae</taxon>
        <taxon>BOP clade</taxon>
        <taxon>Oryzoideae</taxon>
        <taxon>Oryzeae</taxon>
        <taxon>Oryzinae</taxon>
        <taxon>Oryza</taxon>
    </lineage>
</organism>
<accession>J3M5E0</accession>
<evidence type="ECO:0000313" key="2">
    <source>
        <dbReference type="Proteomes" id="UP000006038"/>
    </source>
</evidence>
<dbReference type="EnsemblPlants" id="OB05G18140.1">
    <property type="protein sequence ID" value="OB05G18140.1"/>
    <property type="gene ID" value="OB05G18140"/>
</dbReference>
<keyword evidence="2" id="KW-1185">Reference proteome</keyword>
<dbReference type="AlphaFoldDB" id="J3M5E0"/>
<protein>
    <submittedName>
        <fullName evidence="1">Uncharacterized protein</fullName>
    </submittedName>
</protein>
<dbReference type="HOGENOM" id="CLU_1930781_0_0_1"/>
<proteinExistence type="predicted"/>
<evidence type="ECO:0000313" key="1">
    <source>
        <dbReference type="EnsemblPlants" id="OB05G18140.1"/>
    </source>
</evidence>
<name>J3M5E0_ORYBR</name>
<dbReference type="Gramene" id="OB05G18140.1">
    <property type="protein sequence ID" value="OB05G18140.1"/>
    <property type="gene ID" value="OB05G18140"/>
</dbReference>
<sequence length="131" mass="14935">MRGENRKICKEKSMNAKTCSLDGGPEATRTDAIIDAFKEILLVIFGLFSAPGGLLSTNRRHTASALMESKLMDLVHVETTRATMQRYWDMETKLIVTFRRPKCCQQPRITGWLNLAMLFTPILQCEKRNNL</sequence>
<dbReference type="Proteomes" id="UP000006038">
    <property type="component" value="Chromosome 5"/>
</dbReference>